<dbReference type="InterPro" id="IPR006686">
    <property type="entry name" value="MscS_channel_CS"/>
</dbReference>
<dbReference type="GO" id="GO:0008381">
    <property type="term" value="F:mechanosensitive monoatomic ion channel activity"/>
    <property type="evidence" value="ECO:0007669"/>
    <property type="project" value="UniProtKB-ARBA"/>
</dbReference>
<dbReference type="Pfam" id="PF00924">
    <property type="entry name" value="MS_channel_2nd"/>
    <property type="match status" value="1"/>
</dbReference>
<dbReference type="InterPro" id="IPR011066">
    <property type="entry name" value="MscS_channel_C_sf"/>
</dbReference>
<evidence type="ECO:0000256" key="4">
    <source>
        <dbReference type="ARBA" id="ARBA00022692"/>
    </source>
</evidence>
<dbReference type="Pfam" id="PF21082">
    <property type="entry name" value="MS_channel_3rd"/>
    <property type="match status" value="1"/>
</dbReference>
<evidence type="ECO:0000256" key="7">
    <source>
        <dbReference type="SAM" id="Coils"/>
    </source>
</evidence>
<dbReference type="InterPro" id="IPR011014">
    <property type="entry name" value="MscS_channel_TM-2"/>
</dbReference>
<dbReference type="SUPFAM" id="SSF82861">
    <property type="entry name" value="Mechanosensitive channel protein MscS (YggB), transmembrane region"/>
    <property type="match status" value="1"/>
</dbReference>
<comment type="similarity">
    <text evidence="2">Belongs to the MscS (TC 1.A.23) family.</text>
</comment>
<comment type="subcellular location">
    <subcellularLocation>
        <location evidence="1">Cell membrane</location>
        <topology evidence="1">Multi-pass membrane protein</topology>
    </subcellularLocation>
</comment>
<evidence type="ECO:0000256" key="3">
    <source>
        <dbReference type="ARBA" id="ARBA00022475"/>
    </source>
</evidence>
<dbReference type="KEGG" id="cber:B5D82_07870"/>
<dbReference type="PANTHER" id="PTHR30347">
    <property type="entry name" value="POTASSIUM CHANNEL RELATED"/>
    <property type="match status" value="1"/>
</dbReference>
<evidence type="ECO:0000256" key="1">
    <source>
        <dbReference type="ARBA" id="ARBA00004651"/>
    </source>
</evidence>
<proteinExistence type="inferred from homology"/>
<dbReference type="InterPro" id="IPR049142">
    <property type="entry name" value="MS_channel_1st"/>
</dbReference>
<feature type="domain" description="Mechanosensitive ion channel MscS C-terminal" evidence="12">
    <location>
        <begin position="1029"/>
        <end position="1112"/>
    </location>
</feature>
<dbReference type="EMBL" id="CP020465">
    <property type="protein sequence ID" value="ASP47679.1"/>
    <property type="molecule type" value="Genomic_DNA"/>
</dbReference>
<dbReference type="Gene3D" id="1.10.287.1260">
    <property type="match status" value="1"/>
</dbReference>
<feature type="transmembrane region" description="Helical" evidence="8">
    <location>
        <begin position="639"/>
        <end position="659"/>
    </location>
</feature>
<protein>
    <submittedName>
        <fullName evidence="14">Mechanosensitive ion channel protein MscS</fullName>
    </submittedName>
</protein>
<dbReference type="InterPro" id="IPR023408">
    <property type="entry name" value="MscS_beta-dom_sf"/>
</dbReference>
<dbReference type="Pfam" id="PF12795">
    <property type="entry name" value="MscS_porin"/>
    <property type="match status" value="1"/>
</dbReference>
<dbReference type="InterPro" id="IPR006685">
    <property type="entry name" value="MscS_channel_2nd"/>
</dbReference>
<dbReference type="InterPro" id="IPR024393">
    <property type="entry name" value="MscS_porin"/>
</dbReference>
<dbReference type="InterPro" id="IPR052702">
    <property type="entry name" value="MscS-like_channel"/>
</dbReference>
<feature type="domain" description="Mechanosensitive ion channel MscS porin" evidence="11">
    <location>
        <begin position="44"/>
        <end position="274"/>
    </location>
</feature>
<keyword evidence="3" id="KW-1003">Cell membrane</keyword>
<feature type="domain" description="Mechanosensitive ion channel transmembrane helices 2/3" evidence="13">
    <location>
        <begin position="915"/>
        <end position="954"/>
    </location>
</feature>
<keyword evidence="6 8" id="KW-0472">Membrane</keyword>
<evidence type="ECO:0000259" key="9">
    <source>
        <dbReference type="Pfam" id="PF00924"/>
    </source>
</evidence>
<evidence type="ECO:0000256" key="6">
    <source>
        <dbReference type="ARBA" id="ARBA00023136"/>
    </source>
</evidence>
<accession>A0A222G742</accession>
<dbReference type="InterPro" id="IPR025692">
    <property type="entry name" value="MscS_IM_dom1"/>
</dbReference>
<dbReference type="Pfam" id="PF12794">
    <property type="entry name" value="MscS_TM"/>
    <property type="match status" value="1"/>
</dbReference>
<feature type="domain" description="Mechanosensitive ion channel inner membrane" evidence="10">
    <location>
        <begin position="516"/>
        <end position="852"/>
    </location>
</feature>
<dbReference type="OrthoDB" id="9799209at2"/>
<dbReference type="AlphaFoldDB" id="A0A222G742"/>
<evidence type="ECO:0000256" key="2">
    <source>
        <dbReference type="ARBA" id="ARBA00008017"/>
    </source>
</evidence>
<feature type="domain" description="Mechanosensitive ion channel MscS" evidence="9">
    <location>
        <begin position="956"/>
        <end position="1021"/>
    </location>
</feature>
<reference evidence="14 15" key="1">
    <citation type="submission" date="2017-08" db="EMBL/GenBank/DDBJ databases">
        <title>Complete genome of Colwellia sp. NB097-1, a psychrophile bacterium ioslated from Bering Sea.</title>
        <authorList>
            <person name="Chen X."/>
        </authorList>
    </citation>
    <scope>NUCLEOTIDE SEQUENCE [LARGE SCALE GENOMIC DNA]</scope>
    <source>
        <strain evidence="14 15">NB097-1</strain>
    </source>
</reference>
<evidence type="ECO:0000256" key="8">
    <source>
        <dbReference type="SAM" id="Phobius"/>
    </source>
</evidence>
<evidence type="ECO:0000313" key="15">
    <source>
        <dbReference type="Proteomes" id="UP000202259"/>
    </source>
</evidence>
<feature type="transmembrane region" description="Helical" evidence="8">
    <location>
        <begin position="742"/>
        <end position="764"/>
    </location>
</feature>
<keyword evidence="15" id="KW-1185">Reference proteome</keyword>
<evidence type="ECO:0000256" key="5">
    <source>
        <dbReference type="ARBA" id="ARBA00022989"/>
    </source>
</evidence>
<feature type="transmembrane region" description="Helical" evidence="8">
    <location>
        <begin position="822"/>
        <end position="846"/>
    </location>
</feature>
<dbReference type="Gene3D" id="3.30.70.100">
    <property type="match status" value="1"/>
</dbReference>
<dbReference type="Pfam" id="PF21088">
    <property type="entry name" value="MS_channel_1st"/>
    <property type="match status" value="1"/>
</dbReference>
<gene>
    <name evidence="14" type="ORF">B5D82_07870</name>
</gene>
<keyword evidence="5 8" id="KW-1133">Transmembrane helix</keyword>
<feature type="transmembrane region" description="Helical" evidence="8">
    <location>
        <begin position="507"/>
        <end position="530"/>
    </location>
</feature>
<organism evidence="14 15">
    <name type="scientific">Cognaticolwellia beringensis</name>
    <dbReference type="NCBI Taxonomy" id="1967665"/>
    <lineage>
        <taxon>Bacteria</taxon>
        <taxon>Pseudomonadati</taxon>
        <taxon>Pseudomonadota</taxon>
        <taxon>Gammaproteobacteria</taxon>
        <taxon>Alteromonadales</taxon>
        <taxon>Colwelliaceae</taxon>
        <taxon>Cognaticolwellia</taxon>
    </lineage>
</organism>
<dbReference type="RefSeq" id="WP_081150550.1">
    <property type="nucleotide sequence ID" value="NZ_CP020465.1"/>
</dbReference>
<feature type="coiled-coil region" evidence="7">
    <location>
        <begin position="275"/>
        <end position="309"/>
    </location>
</feature>
<keyword evidence="4 8" id="KW-0812">Transmembrane</keyword>
<feature type="transmembrane region" description="Helical" evidence="8">
    <location>
        <begin position="940"/>
        <end position="968"/>
    </location>
</feature>
<feature type="transmembrane region" description="Helical" evidence="8">
    <location>
        <begin position="589"/>
        <end position="612"/>
    </location>
</feature>
<sequence length="1133" mass="125322">MLKQLVSVFLSLVLILIISITQSGLIPSAEAQESNLGTDIETTIERVQQTTDLDEKERKNTLIKLKDAQDMLATAKEQQRLTLDYEDRAASASQKVIAIRQSNQALRKQVVQIDESQPAEKLANQLLLQRAEQKKRLSVLSEKQSEQTILSLRANKIAEQLSATRSDETAINQAIAKQPADNISLDARADYLEKHANAQKLAATIKALESEIATIPARQSLVEAELSQLRTQSTFYEKQIALLQSYLADNRKSEVKKTVERSSAVLAKFKQQPALEALASENLVLANQLQDLQSLAPESETNVATLQKQLVEVQQSSETVDRVLATGRVTDELGELLRRLQASLPVEAVLEERNEKLEESTIRQQLDVILWQDRLRSLTPIPEAAERLLVEISPELSKKSQLNKGADTNLFTAIELEKAEELTTSRRDLIRKLIDVSNMQADRTTDEKLAISELLIASSDLRALLERRLIWLPSSSSGIAGNFGLNLLLSVKWFFAPTAWLSLASDLYSGAISSPFLLLLFAIIPILVLASRRAIKRTLWSLFEKVGDVDHDTYYSTPLALLLTFALALPLPVCLFTVAGMISEGAQPLGFSIAVATGLAAVSSLSLILLSFRSMCRENGMFEKHFGWSTKARRKLRAMLSWFVWLESVTGFVFATAIASGETELRYGIAILAFIISSIGIAVFSYQFFQPKSGVATSIAGETPANLLTIIAFPIAVIAPFAIGLMPLFGYFDTAVELQSKVFLSGTVLVMSAVIYGIMLRVFLVTFRRYMVRKAQKETEDLAIKNAEPEVEPNVEAIATPEESKGIDEEEVKRQSQSIMRWFTGLLLLAGLWFIWMPLLPALGIVDDIIVWQRVKVVDGVELSSGVTLWNIILSLAFVVGGFIAAKNIRGVMEIGFFERFEMDDGARYAIMSILGYVIVGSGIVIGFSQLGIDWSKLQWIIAALGVGLGFGLQEIVANFVSGLIILFERPIRVGDFVTIGNLSGTVSNIKIRATTVTDFDNREVLLPNKSIITENVTNWTLKDAVTRIVVKVGVAYGSDIEKVTDILLQAVKDQQDVLELPSPQVFFLEHGDSSLNFEIRAFVSQPTNRLPLTHLINIAINKALAEHNISIPFPQRDLHLVSGQLIEKTETD</sequence>
<dbReference type="InterPro" id="IPR010920">
    <property type="entry name" value="LSM_dom_sf"/>
</dbReference>
<evidence type="ECO:0000313" key="14">
    <source>
        <dbReference type="EMBL" id="ASP47679.1"/>
    </source>
</evidence>
<evidence type="ECO:0000259" key="10">
    <source>
        <dbReference type="Pfam" id="PF12794"/>
    </source>
</evidence>
<dbReference type="SUPFAM" id="SSF82689">
    <property type="entry name" value="Mechanosensitive channel protein MscS (YggB), C-terminal domain"/>
    <property type="match status" value="1"/>
</dbReference>
<evidence type="ECO:0000259" key="12">
    <source>
        <dbReference type="Pfam" id="PF21082"/>
    </source>
</evidence>
<feature type="transmembrane region" description="Helical" evidence="8">
    <location>
        <begin position="707"/>
        <end position="730"/>
    </location>
</feature>
<feature type="transmembrane region" description="Helical" evidence="8">
    <location>
        <begin position="907"/>
        <end position="928"/>
    </location>
</feature>
<dbReference type="Gene3D" id="2.30.30.60">
    <property type="match status" value="1"/>
</dbReference>
<feature type="transmembrane region" description="Helical" evidence="8">
    <location>
        <begin position="559"/>
        <end position="583"/>
    </location>
</feature>
<keyword evidence="7" id="KW-0175">Coiled coil</keyword>
<evidence type="ECO:0000259" key="11">
    <source>
        <dbReference type="Pfam" id="PF12795"/>
    </source>
</evidence>
<dbReference type="GO" id="GO:0005886">
    <property type="term" value="C:plasma membrane"/>
    <property type="evidence" value="ECO:0007669"/>
    <property type="project" value="UniProtKB-SubCell"/>
</dbReference>
<feature type="transmembrane region" description="Helical" evidence="8">
    <location>
        <begin position="665"/>
        <end position="686"/>
    </location>
</feature>
<evidence type="ECO:0000259" key="13">
    <source>
        <dbReference type="Pfam" id="PF21088"/>
    </source>
</evidence>
<dbReference type="SUPFAM" id="SSF50182">
    <property type="entry name" value="Sm-like ribonucleoproteins"/>
    <property type="match status" value="1"/>
</dbReference>
<feature type="transmembrane region" description="Helical" evidence="8">
    <location>
        <begin position="866"/>
        <end position="886"/>
    </location>
</feature>
<name>A0A222G742_9GAMM</name>
<dbReference type="PANTHER" id="PTHR30347:SF1">
    <property type="entry name" value="MECHANOSENSITIVE CHANNEL MSCK"/>
    <property type="match status" value="1"/>
</dbReference>
<dbReference type="PROSITE" id="PS01246">
    <property type="entry name" value="UPF0003"/>
    <property type="match status" value="1"/>
</dbReference>
<dbReference type="Proteomes" id="UP000202259">
    <property type="component" value="Chromosome"/>
</dbReference>
<dbReference type="InterPro" id="IPR049278">
    <property type="entry name" value="MS_channel_C"/>
</dbReference>